<evidence type="ECO:0000256" key="1">
    <source>
        <dbReference type="ARBA" id="ARBA00022603"/>
    </source>
</evidence>
<keyword evidence="8" id="KW-1185">Reference proteome</keyword>
<dbReference type="AlphaFoldDB" id="A0A7J7IMV4"/>
<dbReference type="PANTHER" id="PTHR44068">
    <property type="entry name" value="ZGC:194242"/>
    <property type="match status" value="1"/>
</dbReference>
<evidence type="ECO:0000256" key="4">
    <source>
        <dbReference type="PROSITE-ProRule" id="PRU00914"/>
    </source>
</evidence>
<comment type="caution">
    <text evidence="7">The sequence shown here is derived from an EMBL/GenBank/DDBJ whole genome shotgun (WGS) entry which is preliminary data.</text>
</comment>
<comment type="caution">
    <text evidence="4">Lacks conserved residue(s) required for the propagation of feature annotation.</text>
</comment>
<evidence type="ECO:0000256" key="3">
    <source>
        <dbReference type="ARBA" id="ARBA00022691"/>
    </source>
</evidence>
<keyword evidence="2 4" id="KW-0808">Transferase</keyword>
<evidence type="ECO:0000256" key="2">
    <source>
        <dbReference type="ARBA" id="ARBA00022679"/>
    </source>
</evidence>
<gene>
    <name evidence="7" type="ORF">F1559_004086</name>
</gene>
<feature type="region of interest" description="SAM motif II" evidence="4">
    <location>
        <begin position="374"/>
        <end position="382"/>
    </location>
</feature>
<sequence>MLGREHQQQQPSSVSYSVLADCFRLHQQTVHEGRLWFKHSFQGESRQPLAFVELLPAITRVPNRLRVGPNWSHIRNGCSWPNSRRRLMVRSSLDGSGAAKAGAYQLITSTLVTVQVPRSQGHDSLVAAARSTTPVARTTVKVPSTEPKHGREFYRDTLAPWIQHGRERLVAHTRTTTMLAVALFLFAVVLVRKVMERRHLALLQKRRALGLESFGSPRQGSQMVSDDRTKANGTSLPQRIAEFYDTQSELWEQVWGEHMHHGFYGLDGSKADKDHHQAQIDMMDQLLLFSSVDTLLRSAVGVGNRRVRVLDVGCGIGGASRHIATRYGANVHVIGVTLSPVQASRAQVLTRQMRLEDRVETMVANALQLPFPDNTFDVVWSMESAEHMPDKLRFMQECARVLRPWRSTRDDGLVSSSMSTTVQRR</sequence>
<keyword evidence="5" id="KW-1133">Transmembrane helix</keyword>
<feature type="transmembrane region" description="Helical" evidence="5">
    <location>
        <begin position="176"/>
        <end position="195"/>
    </location>
</feature>
<dbReference type="PANTHER" id="PTHR44068:SF11">
    <property type="entry name" value="GERANYL DIPHOSPHATE 2-C-METHYLTRANSFERASE"/>
    <property type="match status" value="1"/>
</dbReference>
<evidence type="ECO:0000313" key="8">
    <source>
        <dbReference type="Proteomes" id="UP000530660"/>
    </source>
</evidence>
<keyword evidence="5" id="KW-0472">Membrane</keyword>
<dbReference type="InterPro" id="IPR013216">
    <property type="entry name" value="Methyltransf_11"/>
</dbReference>
<evidence type="ECO:0000256" key="5">
    <source>
        <dbReference type="SAM" id="Phobius"/>
    </source>
</evidence>
<dbReference type="OrthoDB" id="3885at2759"/>
<dbReference type="EMBL" id="VWRR01000006">
    <property type="protein sequence ID" value="KAF6003651.1"/>
    <property type="molecule type" value="Genomic_DNA"/>
</dbReference>
<protein>
    <recommendedName>
        <fullName evidence="6">Methyltransferase type 11 domain-containing protein</fullName>
    </recommendedName>
</protein>
<evidence type="ECO:0000259" key="6">
    <source>
        <dbReference type="Pfam" id="PF08241"/>
    </source>
</evidence>
<keyword evidence="1 4" id="KW-0489">Methyltransferase</keyword>
<dbReference type="GO" id="GO:0008757">
    <property type="term" value="F:S-adenosylmethionine-dependent methyltransferase activity"/>
    <property type="evidence" value="ECO:0007669"/>
    <property type="project" value="InterPro"/>
</dbReference>
<dbReference type="Pfam" id="PF08241">
    <property type="entry name" value="Methyltransf_11"/>
    <property type="match status" value="1"/>
</dbReference>
<dbReference type="Gene3D" id="3.40.50.150">
    <property type="entry name" value="Vaccinia Virus protein VP39"/>
    <property type="match status" value="1"/>
</dbReference>
<proteinExistence type="inferred from homology"/>
<dbReference type="InterPro" id="IPR025774">
    <property type="entry name" value="PiNMT-like"/>
</dbReference>
<dbReference type="InterPro" id="IPR050447">
    <property type="entry name" value="Erg6_SMT_methyltransf"/>
</dbReference>
<keyword evidence="3 4" id="KW-0949">S-adenosyl-L-methionine</keyword>
<accession>A0A7J7IMV4</accession>
<dbReference type="GO" id="GO:0032259">
    <property type="term" value="P:methylation"/>
    <property type="evidence" value="ECO:0007669"/>
    <property type="project" value="UniProtKB-UniRule"/>
</dbReference>
<dbReference type="CDD" id="cd02440">
    <property type="entry name" value="AdoMet_MTases"/>
    <property type="match status" value="1"/>
</dbReference>
<dbReference type="SUPFAM" id="SSF53335">
    <property type="entry name" value="S-adenosyl-L-methionine-dependent methyltransferases"/>
    <property type="match status" value="1"/>
</dbReference>
<name>A0A7J7IMV4_9RHOD</name>
<organism evidence="7 8">
    <name type="scientific">Cyanidiococcus yangmingshanensis</name>
    <dbReference type="NCBI Taxonomy" id="2690220"/>
    <lineage>
        <taxon>Eukaryota</taxon>
        <taxon>Rhodophyta</taxon>
        <taxon>Bangiophyceae</taxon>
        <taxon>Cyanidiales</taxon>
        <taxon>Cyanidiaceae</taxon>
        <taxon>Cyanidiococcus</taxon>
    </lineage>
</organism>
<feature type="domain" description="Methyltransferase type 11" evidence="6">
    <location>
        <begin position="310"/>
        <end position="404"/>
    </location>
</feature>
<feature type="region of interest" description="SAM motif I" evidence="4">
    <location>
        <begin position="309"/>
        <end position="318"/>
    </location>
</feature>
<comment type="similarity">
    <text evidence="4">Belongs to the class I-like SAM-binding methyltransferase superfamily. gTMT family.</text>
</comment>
<keyword evidence="5" id="KW-0812">Transmembrane</keyword>
<reference evidence="7 8" key="1">
    <citation type="journal article" date="2020" name="J. Phycol.">
        <title>Comparative genome analysis reveals Cyanidiococcus gen. nov., a new extremophilic red algal genus sister to Cyanidioschyzon (Cyanidioschyzonaceae, Rhodophyta).</title>
        <authorList>
            <person name="Liu S.-L."/>
            <person name="Chiang Y.-R."/>
            <person name="Yoon H.S."/>
            <person name="Fu H.-Y."/>
        </authorList>
    </citation>
    <scope>NUCLEOTIDE SEQUENCE [LARGE SCALE GENOMIC DNA]</scope>
    <source>
        <strain evidence="7 8">THAL066</strain>
    </source>
</reference>
<dbReference type="Proteomes" id="UP000530660">
    <property type="component" value="Unassembled WGS sequence"/>
</dbReference>
<dbReference type="InterPro" id="IPR029063">
    <property type="entry name" value="SAM-dependent_MTases_sf"/>
</dbReference>
<dbReference type="PROSITE" id="PS51581">
    <property type="entry name" value="SAM_GTMT"/>
    <property type="match status" value="1"/>
</dbReference>
<evidence type="ECO:0000313" key="7">
    <source>
        <dbReference type="EMBL" id="KAF6003651.1"/>
    </source>
</evidence>